<dbReference type="Proteomes" id="UP000265520">
    <property type="component" value="Unassembled WGS sequence"/>
</dbReference>
<proteinExistence type="predicted"/>
<feature type="non-terminal residue" evidence="1">
    <location>
        <position position="26"/>
    </location>
</feature>
<name>A0A392TNE5_9FABA</name>
<protein>
    <submittedName>
        <fullName evidence="1">Uncharacterized protein</fullName>
    </submittedName>
</protein>
<organism evidence="1 2">
    <name type="scientific">Trifolium medium</name>
    <dbReference type="NCBI Taxonomy" id="97028"/>
    <lineage>
        <taxon>Eukaryota</taxon>
        <taxon>Viridiplantae</taxon>
        <taxon>Streptophyta</taxon>
        <taxon>Embryophyta</taxon>
        <taxon>Tracheophyta</taxon>
        <taxon>Spermatophyta</taxon>
        <taxon>Magnoliopsida</taxon>
        <taxon>eudicotyledons</taxon>
        <taxon>Gunneridae</taxon>
        <taxon>Pentapetalae</taxon>
        <taxon>rosids</taxon>
        <taxon>fabids</taxon>
        <taxon>Fabales</taxon>
        <taxon>Fabaceae</taxon>
        <taxon>Papilionoideae</taxon>
        <taxon>50 kb inversion clade</taxon>
        <taxon>NPAAA clade</taxon>
        <taxon>Hologalegina</taxon>
        <taxon>IRL clade</taxon>
        <taxon>Trifolieae</taxon>
        <taxon>Trifolium</taxon>
    </lineage>
</organism>
<reference evidence="1 2" key="1">
    <citation type="journal article" date="2018" name="Front. Plant Sci.">
        <title>Red Clover (Trifolium pratense) and Zigzag Clover (T. medium) - A Picture of Genomic Similarities and Differences.</title>
        <authorList>
            <person name="Dluhosova J."/>
            <person name="Istvanek J."/>
            <person name="Nedelnik J."/>
            <person name="Repkova J."/>
        </authorList>
    </citation>
    <scope>NUCLEOTIDE SEQUENCE [LARGE SCALE GENOMIC DNA]</scope>
    <source>
        <strain evidence="2">cv. 10/8</strain>
        <tissue evidence="1">Leaf</tissue>
    </source>
</reference>
<keyword evidence="2" id="KW-1185">Reference proteome</keyword>
<dbReference type="EMBL" id="LXQA010623331">
    <property type="protein sequence ID" value="MCI62679.1"/>
    <property type="molecule type" value="Genomic_DNA"/>
</dbReference>
<evidence type="ECO:0000313" key="1">
    <source>
        <dbReference type="EMBL" id="MCI62679.1"/>
    </source>
</evidence>
<dbReference type="AlphaFoldDB" id="A0A392TNE5"/>
<evidence type="ECO:0000313" key="2">
    <source>
        <dbReference type="Proteomes" id="UP000265520"/>
    </source>
</evidence>
<accession>A0A392TNE5</accession>
<comment type="caution">
    <text evidence="1">The sequence shown here is derived from an EMBL/GenBank/DDBJ whole genome shotgun (WGS) entry which is preliminary data.</text>
</comment>
<sequence>MTTMIYHLLQRFVGFRKLESGGNLCP</sequence>